<feature type="domain" description="SAM-dependent MTase RsmB/NOP-type" evidence="5">
    <location>
        <begin position="173"/>
        <end position="446"/>
    </location>
</feature>
<name>A0A832ZTR6_9CREN</name>
<dbReference type="Pfam" id="PF01189">
    <property type="entry name" value="Methyltr_RsmB-F"/>
    <property type="match status" value="1"/>
</dbReference>
<proteinExistence type="predicted"/>
<dbReference type="PROSITE" id="PS51686">
    <property type="entry name" value="SAM_MT_RSMB_NOP"/>
    <property type="match status" value="1"/>
</dbReference>
<dbReference type="GO" id="GO:0003723">
    <property type="term" value="F:RNA binding"/>
    <property type="evidence" value="ECO:0007669"/>
    <property type="project" value="UniProtKB-KW"/>
</dbReference>
<dbReference type="GO" id="GO:0016428">
    <property type="term" value="F:tRNA (cytidine-5-)-methyltransferase activity"/>
    <property type="evidence" value="ECO:0007669"/>
    <property type="project" value="TreeGrafter"/>
</dbReference>
<evidence type="ECO:0000259" key="5">
    <source>
        <dbReference type="PROSITE" id="PS51686"/>
    </source>
</evidence>
<dbReference type="Gene3D" id="3.30.70.1170">
    <property type="entry name" value="Sun protein, domain 3"/>
    <property type="match status" value="1"/>
</dbReference>
<dbReference type="Pfam" id="PF22458">
    <property type="entry name" value="RsmF-B_ferredox"/>
    <property type="match status" value="1"/>
</dbReference>
<evidence type="ECO:0000256" key="2">
    <source>
        <dbReference type="ARBA" id="ARBA00022679"/>
    </source>
</evidence>
<keyword evidence="1 6" id="KW-0489">Methyltransferase</keyword>
<evidence type="ECO:0000256" key="1">
    <source>
        <dbReference type="ARBA" id="ARBA00022603"/>
    </source>
</evidence>
<accession>A0A832ZTR6</accession>
<dbReference type="InterPro" id="IPR054728">
    <property type="entry name" value="RsmB-like_ferredoxin"/>
</dbReference>
<dbReference type="InterPro" id="IPR035926">
    <property type="entry name" value="NusB-like_sf"/>
</dbReference>
<dbReference type="Proteomes" id="UP000600071">
    <property type="component" value="Unassembled WGS sequence"/>
</dbReference>
<keyword evidence="3" id="KW-0949">S-adenosyl-L-methionine</keyword>
<dbReference type="InterPro" id="IPR049560">
    <property type="entry name" value="MeTrfase_RsmB-F_NOP2_cat"/>
</dbReference>
<dbReference type="CDD" id="cd02440">
    <property type="entry name" value="AdoMet_MTases"/>
    <property type="match status" value="1"/>
</dbReference>
<dbReference type="InterPro" id="IPR023267">
    <property type="entry name" value="RCMT"/>
</dbReference>
<dbReference type="AlphaFoldDB" id="A0A832ZTR6"/>
<dbReference type="EMBL" id="DQVR01000036">
    <property type="protein sequence ID" value="HIQ23726.1"/>
    <property type="molecule type" value="Genomic_DNA"/>
</dbReference>
<dbReference type="Gene3D" id="1.10.940.10">
    <property type="entry name" value="NusB-like"/>
    <property type="match status" value="1"/>
</dbReference>
<evidence type="ECO:0000256" key="3">
    <source>
        <dbReference type="ARBA" id="ARBA00022691"/>
    </source>
</evidence>
<reference evidence="6" key="1">
    <citation type="journal article" date="2020" name="ISME J.">
        <title>Gammaproteobacteria mediating utilization of methyl-, sulfur- and petroleum organic compounds in deep ocean hydrothermal plumes.</title>
        <authorList>
            <person name="Zhou Z."/>
            <person name="Liu Y."/>
            <person name="Pan J."/>
            <person name="Cron B.R."/>
            <person name="Toner B.M."/>
            <person name="Anantharaman K."/>
            <person name="Breier J.A."/>
            <person name="Dick G.J."/>
            <person name="Li M."/>
        </authorList>
    </citation>
    <scope>NUCLEOTIDE SEQUENCE</scope>
    <source>
        <strain evidence="6">SZUA-1523</strain>
    </source>
</reference>
<dbReference type="InterPro" id="IPR001678">
    <property type="entry name" value="MeTrfase_RsmB-F_NOP2_dom"/>
</dbReference>
<evidence type="ECO:0000256" key="4">
    <source>
        <dbReference type="ARBA" id="ARBA00022884"/>
    </source>
</evidence>
<dbReference type="Gene3D" id="3.40.50.150">
    <property type="entry name" value="Vaccinia Virus protein VP39"/>
    <property type="match status" value="1"/>
</dbReference>
<protein>
    <submittedName>
        <fullName evidence="6">RsmB/NOP family class I SAM-dependent RNA methyltransferase</fullName>
    </submittedName>
</protein>
<comment type="caution">
    <text evidence="6">The sequence shown here is derived from an EMBL/GenBank/DDBJ whole genome shotgun (WGS) entry which is preliminary data.</text>
</comment>
<keyword evidence="2 6" id="KW-0808">Transferase</keyword>
<gene>
    <name evidence="6" type="ORF">EYH50_01595</name>
</gene>
<dbReference type="InterPro" id="IPR029063">
    <property type="entry name" value="SAM-dependent_MTases_sf"/>
</dbReference>
<dbReference type="PANTHER" id="PTHR22807">
    <property type="entry name" value="NOP2 YEAST -RELATED NOL1/NOP2/FMU SUN DOMAIN-CONTAINING"/>
    <property type="match status" value="1"/>
</dbReference>
<dbReference type="GO" id="GO:0030488">
    <property type="term" value="P:tRNA methylation"/>
    <property type="evidence" value="ECO:0007669"/>
    <property type="project" value="TreeGrafter"/>
</dbReference>
<evidence type="ECO:0000313" key="6">
    <source>
        <dbReference type="EMBL" id="HIQ23726.1"/>
    </source>
</evidence>
<keyword evidence="4" id="KW-0694">RNA-binding</keyword>
<organism evidence="6 7">
    <name type="scientific">Pyrodictium delaneyi</name>
    <dbReference type="NCBI Taxonomy" id="1273541"/>
    <lineage>
        <taxon>Archaea</taxon>
        <taxon>Thermoproteota</taxon>
        <taxon>Thermoprotei</taxon>
        <taxon>Desulfurococcales</taxon>
        <taxon>Pyrodictiaceae</taxon>
        <taxon>Pyrodictium</taxon>
    </lineage>
</organism>
<evidence type="ECO:0000313" key="7">
    <source>
        <dbReference type="Proteomes" id="UP000600071"/>
    </source>
</evidence>
<dbReference type="PRINTS" id="PR02008">
    <property type="entry name" value="RCMTFAMILY"/>
</dbReference>
<dbReference type="PANTHER" id="PTHR22807:SF74">
    <property type="entry name" value="TRNA (CYTOSINE(48)-C(5))-METHYLTRANSFERASE"/>
    <property type="match status" value="1"/>
</dbReference>
<sequence>MTPRIDKKYVKALIEALEESERIKPFQVVKRRVFAKYGILGTRYDSVFTAIVYKMYRMQGIVDKIVASRAAIEPSRLPAALRQTARLAVVLAMFDDVGDEEFNNTVINGITHLLMIRFGNKAEIVSSLYRSLLREPWKPRDRIEELELRYLLPGLLIRRLENLLGHEELEHFARAVNTRRPILGFRVNRLKTSVSRIIRALRDRGVEAWESTRVPWHVRYRGQLDYNNFKPLLAGEVVPQDEASAAAGEVLGARPGELIVDMCAAPGGKTTHLAEIAHNKARIIAFDVFSDRMERLLDLARRTGTITSIYPVIGDARNVSSTLRLHADRVLLDPPCTSTGALAKHPEARWRLTEKAVKKQVERQRTMLLEAVRLLKPGGLLLYTVCSVLPEEGEYNIQWLLDSRSDIELVPIQGPYDGSPLLPGTMRAWPHRHGTTGFFYALIRKRPTVGF</sequence>
<dbReference type="SUPFAM" id="SSF53335">
    <property type="entry name" value="S-adenosyl-L-methionine-dependent methyltransferases"/>
    <property type="match status" value="1"/>
</dbReference>